<evidence type="ECO:0000313" key="2">
    <source>
        <dbReference type="Proteomes" id="UP000092484"/>
    </source>
</evidence>
<accession>A0A1A7BJ33</accession>
<name>A0A1A7BJ33_9SPHN</name>
<dbReference type="STRING" id="1300349.I603_0699"/>
<dbReference type="Proteomes" id="UP000092484">
    <property type="component" value="Unassembled WGS sequence"/>
</dbReference>
<dbReference type="AlphaFoldDB" id="A0A1A7BJ33"/>
<protein>
    <submittedName>
        <fullName evidence="1">Uncharacterized protein</fullName>
    </submittedName>
</protein>
<organism evidence="1 2">
    <name type="scientific">Erythrobacter dokdonensis DSW-74</name>
    <dbReference type="NCBI Taxonomy" id="1300349"/>
    <lineage>
        <taxon>Bacteria</taxon>
        <taxon>Pseudomonadati</taxon>
        <taxon>Pseudomonadota</taxon>
        <taxon>Alphaproteobacteria</taxon>
        <taxon>Sphingomonadales</taxon>
        <taxon>Erythrobacteraceae</taxon>
        <taxon>Erythrobacter/Porphyrobacter group</taxon>
        <taxon>Erythrobacter</taxon>
    </lineage>
</organism>
<proteinExistence type="predicted"/>
<dbReference type="EMBL" id="LZYB01000001">
    <property type="protein sequence ID" value="OBV12568.1"/>
    <property type="molecule type" value="Genomic_DNA"/>
</dbReference>
<evidence type="ECO:0000313" key="1">
    <source>
        <dbReference type="EMBL" id="OBV12568.1"/>
    </source>
</evidence>
<keyword evidence="2" id="KW-1185">Reference proteome</keyword>
<gene>
    <name evidence="1" type="ORF">I603_0699</name>
</gene>
<sequence>MAVAGRRVANVGLACGFRHQCTGTKQKHICLFPHFGGHPM</sequence>
<reference evidence="1 2" key="1">
    <citation type="submission" date="2016-06" db="EMBL/GenBank/DDBJ databases">
        <title>Genome sequence of Porphyrobacter dokdonensis DSW-74.</title>
        <authorList>
            <person name="Kim J.F."/>
            <person name="Song J.Y."/>
        </authorList>
    </citation>
    <scope>NUCLEOTIDE SEQUENCE [LARGE SCALE GENOMIC DNA]</scope>
    <source>
        <strain evidence="1 2">DSW-74</strain>
    </source>
</reference>
<comment type="caution">
    <text evidence="1">The sequence shown here is derived from an EMBL/GenBank/DDBJ whole genome shotgun (WGS) entry which is preliminary data.</text>
</comment>